<feature type="domain" description="DUF2207" evidence="3">
    <location>
        <begin position="53"/>
        <end position="254"/>
    </location>
</feature>
<feature type="domain" description="Predicted membrane protein YciQ-like C-terminal" evidence="4">
    <location>
        <begin position="329"/>
        <end position="572"/>
    </location>
</feature>
<protein>
    <submittedName>
        <fullName evidence="5">Putative membrane protein</fullName>
    </submittedName>
</protein>
<evidence type="ECO:0000259" key="3">
    <source>
        <dbReference type="Pfam" id="PF09972"/>
    </source>
</evidence>
<gene>
    <name evidence="5" type="ORF">FHR31_000627</name>
</gene>
<keyword evidence="1" id="KW-1133">Transmembrane helix</keyword>
<feature type="transmembrane region" description="Helical" evidence="1">
    <location>
        <begin position="494"/>
        <end position="514"/>
    </location>
</feature>
<proteinExistence type="predicted"/>
<dbReference type="EMBL" id="JACHYA010000001">
    <property type="protein sequence ID" value="MBB3170847.1"/>
    <property type="molecule type" value="Genomic_DNA"/>
</dbReference>
<keyword evidence="1" id="KW-0472">Membrane</keyword>
<name>A0A7W5D1C0_9ACTN</name>
<reference evidence="5 6" key="1">
    <citation type="submission" date="2020-08" db="EMBL/GenBank/DDBJ databases">
        <title>Sequencing the genomes of 1000 actinobacteria strains.</title>
        <authorList>
            <person name="Klenk H.-P."/>
        </authorList>
    </citation>
    <scope>NUCLEOTIDE SEQUENCE [LARGE SCALE GENOMIC DNA]</scope>
    <source>
        <strain evidence="5 6">DSM 22242</strain>
    </source>
</reference>
<dbReference type="InterPro" id="IPR018702">
    <property type="entry name" value="DUF2207"/>
</dbReference>
<dbReference type="RefSeq" id="WP_183621454.1">
    <property type="nucleotide sequence ID" value="NZ_CANSOV010000044.1"/>
</dbReference>
<comment type="caution">
    <text evidence="5">The sequence shown here is derived from an EMBL/GenBank/DDBJ whole genome shotgun (WGS) entry which is preliminary data.</text>
</comment>
<feature type="transmembrane region" description="Helical" evidence="1">
    <location>
        <begin position="468"/>
        <end position="488"/>
    </location>
</feature>
<keyword evidence="1" id="KW-0812">Transmembrane</keyword>
<feature type="signal peptide" evidence="2">
    <location>
        <begin position="1"/>
        <end position="46"/>
    </location>
</feature>
<dbReference type="Proteomes" id="UP000530850">
    <property type="component" value="Unassembled WGS sequence"/>
</dbReference>
<accession>A0A7W5D1C0</accession>
<keyword evidence="2" id="KW-0732">Signal</keyword>
<dbReference type="AlphaFoldDB" id="A0A7W5D1C0"/>
<feature type="chain" id="PRO_5031365387" evidence="2">
    <location>
        <begin position="47"/>
        <end position="656"/>
    </location>
</feature>
<evidence type="ECO:0000313" key="5">
    <source>
        <dbReference type="EMBL" id="MBB3170847.1"/>
    </source>
</evidence>
<sequence length="656" mass="71244">MPAPIAADAPRPLSAARRLACALVAFIAAALLTAAVCAAAPAPALAKDYSCPQVAIAASVDEEASLHVREQRVFDFDGDFTAIWWELGENLPIDASVAISGVSLSIDTGGDPTWMPLEEVPFEIRWRDEGGPQTVPAWSFDAARNTVYAFFNTSDERLAFQLDYTVENGVRVYNDVAELYWQFVGSGWAVDSKNVQASIALPVPAGAEVVAGDTVRAWGHGPLDAEVAIQPDGTVDFDVPRVSAGTYAEARIAFPATWVSAVDPSVTYGYSNLDAILAEEQQWADEANALRTASRWMFFGMGGPCLVSIIVAVVLYFRFGREYKPQFSDEYWRDVPEPGMQPAVVSRLMHWGVTDTKDLIATVMSLSQKGVLRIDAVQHSNKKGRTIDDYQVTLLPEAAAQVTDPVERATLDFLFKEVPGRPDVRWMDELTYFGETNPRSYIAAVNRWQAVLGREVKREGFFERRGNVLMGALIAYAVLLVGGAFMITTVTDNFWPLAFAGVTAFVLVPLALAMRRRSRRANEITARCKALKKWLQDFSRIDERPPTDVKVWGQLMVYAYLLGVAKQAIQELRRVMPEVFDDSAYDGHGGIPWWYWYSRPMGMGSGASFADALDRSVANTLSSAIAATSSSSSGSGGGGGFSVGGGGGFGGGGGAR</sequence>
<evidence type="ECO:0000259" key="4">
    <source>
        <dbReference type="Pfam" id="PF20990"/>
    </source>
</evidence>
<dbReference type="Pfam" id="PF09972">
    <property type="entry name" value="DUF2207"/>
    <property type="match status" value="1"/>
</dbReference>
<dbReference type="Pfam" id="PF20990">
    <property type="entry name" value="DUF2207_C"/>
    <property type="match status" value="1"/>
</dbReference>
<feature type="transmembrane region" description="Helical" evidence="1">
    <location>
        <begin position="296"/>
        <end position="317"/>
    </location>
</feature>
<evidence type="ECO:0000313" key="6">
    <source>
        <dbReference type="Proteomes" id="UP000530850"/>
    </source>
</evidence>
<evidence type="ECO:0000256" key="2">
    <source>
        <dbReference type="SAM" id="SignalP"/>
    </source>
</evidence>
<organism evidence="5 6">
    <name type="scientific">Parvibacter caecicola</name>
    <dbReference type="NCBI Taxonomy" id="747645"/>
    <lineage>
        <taxon>Bacteria</taxon>
        <taxon>Bacillati</taxon>
        <taxon>Actinomycetota</taxon>
        <taxon>Coriobacteriia</taxon>
        <taxon>Coriobacteriales</taxon>
        <taxon>Coriobacteriaceae</taxon>
        <taxon>Parvibacter</taxon>
    </lineage>
</organism>
<dbReference type="InterPro" id="IPR048389">
    <property type="entry name" value="YciQ-like_C"/>
</dbReference>
<evidence type="ECO:0000256" key="1">
    <source>
        <dbReference type="SAM" id="Phobius"/>
    </source>
</evidence>